<dbReference type="InParanoid" id="B7G1E4"/>
<proteinExistence type="predicted"/>
<accession>B7G1E4</accession>
<organism evidence="2 3">
    <name type="scientific">Phaeodactylum tricornutum (strain CCAP 1055/1)</name>
    <dbReference type="NCBI Taxonomy" id="556484"/>
    <lineage>
        <taxon>Eukaryota</taxon>
        <taxon>Sar</taxon>
        <taxon>Stramenopiles</taxon>
        <taxon>Ochrophyta</taxon>
        <taxon>Bacillariophyta</taxon>
        <taxon>Bacillariophyceae</taxon>
        <taxon>Bacillariophycidae</taxon>
        <taxon>Naviculales</taxon>
        <taxon>Phaeodactylaceae</taxon>
        <taxon>Phaeodactylum</taxon>
    </lineage>
</organism>
<reference evidence="2 3" key="1">
    <citation type="journal article" date="2008" name="Nature">
        <title>The Phaeodactylum genome reveals the evolutionary history of diatom genomes.</title>
        <authorList>
            <person name="Bowler C."/>
            <person name="Allen A.E."/>
            <person name="Badger J.H."/>
            <person name="Grimwood J."/>
            <person name="Jabbari K."/>
            <person name="Kuo A."/>
            <person name="Maheswari U."/>
            <person name="Martens C."/>
            <person name="Maumus F."/>
            <person name="Otillar R.P."/>
            <person name="Rayko E."/>
            <person name="Salamov A."/>
            <person name="Vandepoele K."/>
            <person name="Beszteri B."/>
            <person name="Gruber A."/>
            <person name="Heijde M."/>
            <person name="Katinka M."/>
            <person name="Mock T."/>
            <person name="Valentin K."/>
            <person name="Verret F."/>
            <person name="Berges J.A."/>
            <person name="Brownlee C."/>
            <person name="Cadoret J.P."/>
            <person name="Chiovitti A."/>
            <person name="Choi C.J."/>
            <person name="Coesel S."/>
            <person name="De Martino A."/>
            <person name="Detter J.C."/>
            <person name="Durkin C."/>
            <person name="Falciatore A."/>
            <person name="Fournet J."/>
            <person name="Haruta M."/>
            <person name="Huysman M.J."/>
            <person name="Jenkins B.D."/>
            <person name="Jiroutova K."/>
            <person name="Jorgensen R.E."/>
            <person name="Joubert Y."/>
            <person name="Kaplan A."/>
            <person name="Kroger N."/>
            <person name="Kroth P.G."/>
            <person name="La Roche J."/>
            <person name="Lindquist E."/>
            <person name="Lommer M."/>
            <person name="Martin-Jezequel V."/>
            <person name="Lopez P.J."/>
            <person name="Lucas S."/>
            <person name="Mangogna M."/>
            <person name="McGinnis K."/>
            <person name="Medlin L.K."/>
            <person name="Montsant A."/>
            <person name="Oudot-Le Secq M.P."/>
            <person name="Napoli C."/>
            <person name="Obornik M."/>
            <person name="Parker M.S."/>
            <person name="Petit J.L."/>
            <person name="Porcel B.M."/>
            <person name="Poulsen N."/>
            <person name="Robison M."/>
            <person name="Rychlewski L."/>
            <person name="Rynearson T.A."/>
            <person name="Schmutz J."/>
            <person name="Shapiro H."/>
            <person name="Siaut M."/>
            <person name="Stanley M."/>
            <person name="Sussman M.R."/>
            <person name="Taylor A.R."/>
            <person name="Vardi A."/>
            <person name="von Dassow P."/>
            <person name="Vyverman W."/>
            <person name="Willis A."/>
            <person name="Wyrwicz L.S."/>
            <person name="Rokhsar D.S."/>
            <person name="Weissenbach J."/>
            <person name="Armbrust E.V."/>
            <person name="Green B.R."/>
            <person name="Van de Peer Y."/>
            <person name="Grigoriev I.V."/>
        </authorList>
    </citation>
    <scope>NUCLEOTIDE SEQUENCE [LARGE SCALE GENOMIC DNA]</scope>
    <source>
        <strain evidence="2 3">CCAP 1055/1</strain>
    </source>
</reference>
<name>B7G1E4_PHATC</name>
<gene>
    <name evidence="2" type="ORF">PHATRDRAFT_46488</name>
</gene>
<dbReference type="Proteomes" id="UP000000759">
    <property type="component" value="Chromosome 10"/>
</dbReference>
<protein>
    <submittedName>
        <fullName evidence="2">Uncharacterized protein</fullName>
    </submittedName>
</protein>
<evidence type="ECO:0000256" key="1">
    <source>
        <dbReference type="SAM" id="MobiDB-lite"/>
    </source>
</evidence>
<dbReference type="AlphaFoldDB" id="B7G1E4"/>
<evidence type="ECO:0000313" key="3">
    <source>
        <dbReference type="Proteomes" id="UP000000759"/>
    </source>
</evidence>
<dbReference type="GeneID" id="7201823"/>
<evidence type="ECO:0000313" key="2">
    <source>
        <dbReference type="EMBL" id="EEC47493.1"/>
    </source>
</evidence>
<dbReference type="RefSeq" id="XP_002180841.1">
    <property type="nucleotide sequence ID" value="XM_002180805.1"/>
</dbReference>
<dbReference type="PaxDb" id="2850-Phatr46488"/>
<dbReference type="EMBL" id="CM000613">
    <property type="protein sequence ID" value="EEC47493.1"/>
    <property type="molecule type" value="Genomic_DNA"/>
</dbReference>
<keyword evidence="3" id="KW-1185">Reference proteome</keyword>
<dbReference type="HOGENOM" id="CLU_1201860_0_0_1"/>
<sequence>MADSDEDSTALSDDNTAKAGGEPRKVVTEDTCPETASKSARLEAPEATGRTQVRLPNTLLVLSPMERHASTQLKGTDLLETFLLRIILASLRCKKDYLSKKSKRKGRSVPAPQVQRTVCRSFGACPKLYCKIMSSYLMDHSVHTSGAEGQGRAGNPLPRETRIPRTKAVTIALREFVQKERMNRKRVTASQLLDFFMKENIVHILTDPRTGLLSKTEFDSAHRNVRRYLEG</sequence>
<feature type="region of interest" description="Disordered" evidence="1">
    <location>
        <begin position="1"/>
        <end position="49"/>
    </location>
</feature>
<reference evidence="3" key="2">
    <citation type="submission" date="2008-08" db="EMBL/GenBank/DDBJ databases">
        <authorList>
            <consortium name="Diatom Consortium"/>
            <person name="Grigoriev I."/>
            <person name="Grimwood J."/>
            <person name="Kuo A."/>
            <person name="Otillar R.P."/>
            <person name="Salamov A."/>
            <person name="Detter J.C."/>
            <person name="Lindquist E."/>
            <person name="Shapiro H."/>
            <person name="Lucas S."/>
            <person name="Glavina del Rio T."/>
            <person name="Pitluck S."/>
            <person name="Rokhsar D."/>
            <person name="Bowler C."/>
        </authorList>
    </citation>
    <scope>GENOME REANNOTATION</scope>
    <source>
        <strain evidence="3">CCAP 1055/1</strain>
    </source>
</reference>
<dbReference type="KEGG" id="pti:PHATRDRAFT_46488"/>